<feature type="binding site" evidence="8">
    <location>
        <position position="4"/>
    </location>
    <ligand>
        <name>Zn(2+)</name>
        <dbReference type="ChEBI" id="CHEBI:29105"/>
        <label>1</label>
    </ligand>
</feature>
<protein>
    <recommendedName>
        <fullName evidence="7">DNA-directed RNA polymerase subunit</fullName>
    </recommendedName>
</protein>
<keyword evidence="4 9" id="KW-0863">Zinc-finger</keyword>
<dbReference type="GO" id="GO:0005666">
    <property type="term" value="C:RNA polymerase III complex"/>
    <property type="evidence" value="ECO:0007669"/>
    <property type="project" value="TreeGrafter"/>
</dbReference>
<evidence type="ECO:0000259" key="11">
    <source>
        <dbReference type="PROSITE" id="PS51133"/>
    </source>
</evidence>
<dbReference type="FunCoup" id="A0A200PTD3">
    <property type="interactions" value="2723"/>
</dbReference>
<keyword evidence="13" id="KW-1185">Reference proteome</keyword>
<feature type="binding site" evidence="8">
    <location>
        <position position="26"/>
    </location>
    <ligand>
        <name>Zn(2+)</name>
        <dbReference type="ChEBI" id="CHEBI:29105"/>
        <label>1</label>
    </ligand>
</feature>
<keyword evidence="2 7" id="KW-0240">DNA-directed RNA polymerase</keyword>
<dbReference type="STRING" id="56857.A0A200PTD3"/>
<dbReference type="PANTHER" id="PTHR11239:SF12">
    <property type="entry name" value="DNA-DIRECTED RNA POLYMERASE III SUBUNIT RPC10"/>
    <property type="match status" value="1"/>
</dbReference>
<evidence type="ECO:0000256" key="3">
    <source>
        <dbReference type="ARBA" id="ARBA00022723"/>
    </source>
</evidence>
<feature type="binding site" evidence="8">
    <location>
        <position position="100"/>
    </location>
    <ligand>
        <name>Zn(2+)</name>
        <dbReference type="ChEBI" id="CHEBI:29105"/>
        <label>2</label>
    </ligand>
</feature>
<keyword evidence="6 7" id="KW-0539">Nucleus</keyword>
<evidence type="ECO:0000313" key="12">
    <source>
        <dbReference type="EMBL" id="OVA01493.1"/>
    </source>
</evidence>
<reference evidence="12 13" key="1">
    <citation type="journal article" date="2017" name="Mol. Plant">
        <title>The Genome of Medicinal Plant Macleaya cordata Provides New Insights into Benzylisoquinoline Alkaloids Metabolism.</title>
        <authorList>
            <person name="Liu X."/>
            <person name="Liu Y."/>
            <person name="Huang P."/>
            <person name="Ma Y."/>
            <person name="Qing Z."/>
            <person name="Tang Q."/>
            <person name="Cao H."/>
            <person name="Cheng P."/>
            <person name="Zheng Y."/>
            <person name="Yuan Z."/>
            <person name="Zhou Y."/>
            <person name="Liu J."/>
            <person name="Tang Z."/>
            <person name="Zhuo Y."/>
            <person name="Zhang Y."/>
            <person name="Yu L."/>
            <person name="Huang J."/>
            <person name="Yang P."/>
            <person name="Peng Q."/>
            <person name="Zhang J."/>
            <person name="Jiang W."/>
            <person name="Zhang Z."/>
            <person name="Lin K."/>
            <person name="Ro D.K."/>
            <person name="Chen X."/>
            <person name="Xiong X."/>
            <person name="Shang Y."/>
            <person name="Huang S."/>
            <person name="Zeng J."/>
        </authorList>
    </citation>
    <scope>NUCLEOTIDE SEQUENCE [LARGE SCALE GENOMIC DNA]</scope>
    <source>
        <strain evidence="13">cv. BLH2017</strain>
        <tissue evidence="12">Root</tissue>
    </source>
</reference>
<feature type="binding site" evidence="8">
    <location>
        <position position="7"/>
    </location>
    <ligand>
        <name>Zn(2+)</name>
        <dbReference type="ChEBI" id="CHEBI:29105"/>
        <label>1</label>
    </ligand>
</feature>
<organism evidence="12 13">
    <name type="scientific">Macleaya cordata</name>
    <name type="common">Five-seeded plume-poppy</name>
    <name type="synonym">Bocconia cordata</name>
    <dbReference type="NCBI Taxonomy" id="56857"/>
    <lineage>
        <taxon>Eukaryota</taxon>
        <taxon>Viridiplantae</taxon>
        <taxon>Streptophyta</taxon>
        <taxon>Embryophyta</taxon>
        <taxon>Tracheophyta</taxon>
        <taxon>Spermatophyta</taxon>
        <taxon>Magnoliopsida</taxon>
        <taxon>Ranunculales</taxon>
        <taxon>Papaveraceae</taxon>
        <taxon>Papaveroideae</taxon>
        <taxon>Macleaya</taxon>
    </lineage>
</organism>
<dbReference type="PANTHER" id="PTHR11239">
    <property type="entry name" value="DNA-DIRECTED RNA POLYMERASE"/>
    <property type="match status" value="1"/>
</dbReference>
<dbReference type="Pfam" id="PF14803">
    <property type="entry name" value="Zn_ribbon_Nudix"/>
    <property type="match status" value="1"/>
</dbReference>
<dbReference type="Proteomes" id="UP000195402">
    <property type="component" value="Unassembled WGS sequence"/>
</dbReference>
<comment type="function">
    <text evidence="7">DNA-dependent RNA polymerase catalyzes the transcription of DNA into RNA using the four ribonucleoside triphosphates as substrates.</text>
</comment>
<proteinExistence type="inferred from homology"/>
<dbReference type="Gene3D" id="2.20.25.10">
    <property type="match status" value="1"/>
</dbReference>
<dbReference type="OrthoDB" id="282152at2759"/>
<feature type="zinc finger region" description="C4-type" evidence="9">
    <location>
        <begin position="4"/>
        <end position="29"/>
    </location>
</feature>
<gene>
    <name evidence="12" type="ORF">BVC80_1511g19</name>
</gene>
<evidence type="ECO:0000256" key="8">
    <source>
        <dbReference type="PIRSR" id="PIRSR005586-1"/>
    </source>
</evidence>
<comment type="caution">
    <text evidence="12">The sequence shown here is derived from an EMBL/GenBank/DDBJ whole genome shotgun (WGS) entry which is preliminary data.</text>
</comment>
<sequence length="112" mass="13070">MEFCPTCGTMLQYEPPNMGNKARLFCPTCPYACQIENQIKIKKRQRLVKKPIEPIFSGEDAMKFAPKTEATCPSCNHGQAYYRQLQIRSADEPMSTFYQCCNDNCRREWRED</sequence>
<dbReference type="InParanoid" id="A0A200PTD3"/>
<dbReference type="EMBL" id="MVGT01004071">
    <property type="protein sequence ID" value="OVA01493.1"/>
    <property type="molecule type" value="Genomic_DNA"/>
</dbReference>
<dbReference type="PROSITE" id="PS51133">
    <property type="entry name" value="ZF_TFIIS_2"/>
    <property type="match status" value="1"/>
</dbReference>
<dbReference type="GO" id="GO:0008270">
    <property type="term" value="F:zinc ion binding"/>
    <property type="evidence" value="ECO:0007669"/>
    <property type="project" value="UniProtKB-KW"/>
</dbReference>
<evidence type="ECO:0000256" key="7">
    <source>
        <dbReference type="PIRNR" id="PIRNR005586"/>
    </source>
</evidence>
<feature type="binding site" evidence="8">
    <location>
        <position position="75"/>
    </location>
    <ligand>
        <name>Zn(2+)</name>
        <dbReference type="ChEBI" id="CHEBI:29105"/>
        <label>2</label>
    </ligand>
</feature>
<evidence type="ECO:0000256" key="6">
    <source>
        <dbReference type="ARBA" id="ARBA00023242"/>
    </source>
</evidence>
<dbReference type="InterPro" id="IPR001222">
    <property type="entry name" value="Znf_TFIIS"/>
</dbReference>
<keyword evidence="7 10" id="KW-0804">Transcription</keyword>
<evidence type="ECO:0000256" key="5">
    <source>
        <dbReference type="ARBA" id="ARBA00022833"/>
    </source>
</evidence>
<evidence type="ECO:0000256" key="10">
    <source>
        <dbReference type="RuleBase" id="RU003474"/>
    </source>
</evidence>
<dbReference type="PIRSF" id="PIRSF005586">
    <property type="entry name" value="RNApol_RpoM"/>
    <property type="match status" value="1"/>
</dbReference>
<dbReference type="GO" id="GO:0003676">
    <property type="term" value="F:nucleic acid binding"/>
    <property type="evidence" value="ECO:0007669"/>
    <property type="project" value="InterPro"/>
</dbReference>
<dbReference type="InterPro" id="IPR029401">
    <property type="entry name" value="Nudix_N"/>
</dbReference>
<dbReference type="AlphaFoldDB" id="A0A200PTD3"/>
<dbReference type="InterPro" id="IPR012164">
    <property type="entry name" value="Rpa12/Rpb9/Rpc10/TFS"/>
</dbReference>
<keyword evidence="5 8" id="KW-0862">Zinc</keyword>
<dbReference type="CDD" id="cd10509">
    <property type="entry name" value="Zn-ribbon_RPC11"/>
    <property type="match status" value="1"/>
</dbReference>
<evidence type="ECO:0000313" key="13">
    <source>
        <dbReference type="Proteomes" id="UP000195402"/>
    </source>
</evidence>
<dbReference type="GO" id="GO:0003899">
    <property type="term" value="F:DNA-directed RNA polymerase activity"/>
    <property type="evidence" value="ECO:0007669"/>
    <property type="project" value="InterPro"/>
</dbReference>
<feature type="binding site" evidence="8">
    <location>
        <position position="29"/>
    </location>
    <ligand>
        <name>Zn(2+)</name>
        <dbReference type="ChEBI" id="CHEBI:29105"/>
        <label>1</label>
    </ligand>
</feature>
<dbReference type="PROSITE" id="PS00466">
    <property type="entry name" value="ZF_TFIIS_1"/>
    <property type="match status" value="1"/>
</dbReference>
<accession>A0A200PTD3</accession>
<dbReference type="InterPro" id="IPR034014">
    <property type="entry name" value="Zn_ribbon_RPC11_C"/>
</dbReference>
<name>A0A200PTD3_MACCD</name>
<dbReference type="SMART" id="SM00440">
    <property type="entry name" value="ZnF_C2C2"/>
    <property type="match status" value="1"/>
</dbReference>
<dbReference type="Pfam" id="PF01096">
    <property type="entry name" value="Zn_ribbon_TFIIS"/>
    <property type="match status" value="1"/>
</dbReference>
<evidence type="ECO:0000256" key="9">
    <source>
        <dbReference type="PIRSR" id="PIRSR005586-2"/>
    </source>
</evidence>
<evidence type="ECO:0000256" key="4">
    <source>
        <dbReference type="ARBA" id="ARBA00022771"/>
    </source>
</evidence>
<evidence type="ECO:0000256" key="2">
    <source>
        <dbReference type="ARBA" id="ARBA00022478"/>
    </source>
</evidence>
<dbReference type="GO" id="GO:0006386">
    <property type="term" value="P:termination of RNA polymerase III transcription"/>
    <property type="evidence" value="ECO:0007669"/>
    <property type="project" value="TreeGrafter"/>
</dbReference>
<feature type="binding site" evidence="8">
    <location>
        <position position="105"/>
    </location>
    <ligand>
        <name>Zn(2+)</name>
        <dbReference type="ChEBI" id="CHEBI:29105"/>
        <label>2</label>
    </ligand>
</feature>
<comment type="subcellular location">
    <subcellularLocation>
        <location evidence="1 7">Nucleus</location>
    </subcellularLocation>
</comment>
<feature type="binding site" evidence="8">
    <location>
        <position position="72"/>
    </location>
    <ligand>
        <name>Zn(2+)</name>
        <dbReference type="ChEBI" id="CHEBI:29105"/>
        <label>2</label>
    </ligand>
</feature>
<feature type="domain" description="TFIIS-type" evidence="11">
    <location>
        <begin position="68"/>
        <end position="110"/>
    </location>
</feature>
<dbReference type="Gene3D" id="2.20.70.10">
    <property type="match status" value="1"/>
</dbReference>
<dbReference type="OMA" id="MEFCDEC"/>
<evidence type="ECO:0000256" key="1">
    <source>
        <dbReference type="ARBA" id="ARBA00004123"/>
    </source>
</evidence>
<dbReference type="SUPFAM" id="SSF57783">
    <property type="entry name" value="Zinc beta-ribbon"/>
    <property type="match status" value="1"/>
</dbReference>
<dbReference type="SMART" id="SM00661">
    <property type="entry name" value="RPOL9"/>
    <property type="match status" value="1"/>
</dbReference>
<keyword evidence="3 8" id="KW-0479">Metal-binding</keyword>
<dbReference type="InterPro" id="IPR001529">
    <property type="entry name" value="Zn_ribbon_RPB9"/>
</dbReference>
<comment type="similarity">
    <text evidence="7 10">Belongs to the archaeal rpoM/eukaryotic RPA12/RPB9/RPC11 RNA polymerase family.</text>
</comment>